<feature type="domain" description="Cathepsin propeptide inhibitor" evidence="3">
    <location>
        <begin position="709"/>
        <end position="759"/>
    </location>
</feature>
<feature type="chain" id="PRO_5042115071" description="Cathepsin propeptide inhibitor domain-containing protein" evidence="2">
    <location>
        <begin position="22"/>
        <end position="1135"/>
    </location>
</feature>
<keyword evidence="2" id="KW-0732">Signal</keyword>
<dbReference type="EMBL" id="CAKOGP040001001">
    <property type="protein sequence ID" value="CAJ1941229.1"/>
    <property type="molecule type" value="Genomic_DNA"/>
</dbReference>
<feature type="domain" description="Cathepsin propeptide inhibitor" evidence="3">
    <location>
        <begin position="339"/>
        <end position="397"/>
    </location>
</feature>
<dbReference type="Proteomes" id="UP001295423">
    <property type="component" value="Unassembled WGS sequence"/>
</dbReference>
<comment type="caution">
    <text evidence="4">The sequence shown here is derived from an EMBL/GenBank/DDBJ whole genome shotgun (WGS) entry which is preliminary data.</text>
</comment>
<feature type="domain" description="Cathepsin propeptide inhibitor" evidence="3">
    <location>
        <begin position="197"/>
        <end position="262"/>
    </location>
</feature>
<feature type="region of interest" description="Disordered" evidence="1">
    <location>
        <begin position="1062"/>
        <end position="1089"/>
    </location>
</feature>
<feature type="domain" description="Cathepsin propeptide inhibitor" evidence="3">
    <location>
        <begin position="591"/>
        <end position="635"/>
    </location>
</feature>
<evidence type="ECO:0000259" key="3">
    <source>
        <dbReference type="SMART" id="SM00848"/>
    </source>
</evidence>
<feature type="region of interest" description="Disordered" evidence="1">
    <location>
        <begin position="67"/>
        <end position="105"/>
    </location>
</feature>
<feature type="domain" description="Cathepsin propeptide inhibitor" evidence="3">
    <location>
        <begin position="1013"/>
        <end position="1063"/>
    </location>
</feature>
<evidence type="ECO:0000313" key="5">
    <source>
        <dbReference type="Proteomes" id="UP001295423"/>
    </source>
</evidence>
<dbReference type="AlphaFoldDB" id="A0AAD2CS21"/>
<organism evidence="4 5">
    <name type="scientific">Cylindrotheca closterium</name>
    <dbReference type="NCBI Taxonomy" id="2856"/>
    <lineage>
        <taxon>Eukaryota</taxon>
        <taxon>Sar</taxon>
        <taxon>Stramenopiles</taxon>
        <taxon>Ochrophyta</taxon>
        <taxon>Bacillariophyta</taxon>
        <taxon>Bacillariophyceae</taxon>
        <taxon>Bacillariophycidae</taxon>
        <taxon>Bacillariales</taxon>
        <taxon>Bacillariaceae</taxon>
        <taxon>Cylindrotheca</taxon>
    </lineage>
</organism>
<proteinExistence type="predicted"/>
<evidence type="ECO:0000313" key="4">
    <source>
        <dbReference type="EMBL" id="CAJ1941229.1"/>
    </source>
</evidence>
<evidence type="ECO:0000256" key="2">
    <source>
        <dbReference type="SAM" id="SignalP"/>
    </source>
</evidence>
<name>A0AAD2CS21_9STRA</name>
<keyword evidence="5" id="KW-1185">Reference proteome</keyword>
<sequence>MRGRTLSLALASVIGIANVQAFSMKRPTLTSNAPLTIDLVEGQTSFSKLSKQDVSARTQPITTNDMQSFSHRDRRGGFSTKAKPTVATIDEDTPTKTTEKTEGDDDTVYGLNMEFIDDPKDMDVFIRNEYNKWLQFHNKEADESRYPSFKENFLNQLKYDVRSAKEKGENPQFFHLNEFGDMTPKEYQHEMVTLEAYENWCKAHGRQQDPVKYPVFKHNFRVVQESKAAASTNSTEDKSQILNDMNAWKGLTEYADLTEEQFSWLTSDELFLNHRYAKWLKDYGKEKGNFPEWKRTYAQQLASIHRAEHQHVVKSFIFDELSDLDDESYKIEREYKDAYTSWCLQFNKPENPARYDIFKMNFKQQILKTIAKIDLNATDVPDLPVLNQFADLSLGEFATIVSTETFIQKEFQAWSDHYHKTTGSYEVFKANYLLQLEHLANGHCVRSFVFDEYSDLTQDEYDQELICQLDYQQWCDAYSKSASRERFQIFRVNHAIALAQNSTKSMTKDADLTSDEYMTMASNITFIRNEFQEWLGFYGKETGKFETFQTNFLQQLETLKDTYSFKSFLFDEHSDLTSKERQEETRLQEVYRLWATKNSKATTKGRFKAFKANYARSLSLNMELNKEADLTPEEFANNVSNKDFIEKEFNKWLQFYDKKKGNLDIFRSNYLEQLETLKNVHCFKTFALDEYSDMTVVERAWEPFYTTAYDSWCEAYETDQNRSRYEVFKQNCANQIHANVTNGTALELTQYADVSKEEFVDIATSKSFIRKAFKLWLKTHDKDDGDYDTFADVYTLGIHSMDHSCESLNLEENADKTNIHHAVDAVCRREYKSWCKSRVKVEDEKRYTVFKINFLRKLPRCVGKAVDLHEFADRHTDESMELEQLYSAVYAKWTRAFGRSKNGKEYFIFKTNFLEQLAFEETTNETFAFNEFGATSKAAYFQMVSAPEYVRKEFLKWTEQYNKTNDESNFKSFQKNYLGHLKAEQERDDSVPFYLTKSRERQYELDSFFKEKYETWATKFGREQNDDRFEVFKINYVELLRFNNCNSKFCAMNEYADSTQEQWERHSSRRKPAFVPDSNRAEKGSKPVSLSEDMLARLDRRSNTRRTPFFASDPVQEFEAFTFSSKESDAIESSH</sequence>
<accession>A0AAD2CS21</accession>
<dbReference type="SMART" id="SM00848">
    <property type="entry name" value="Inhibitor_I29"/>
    <property type="match status" value="8"/>
</dbReference>
<protein>
    <recommendedName>
        <fullName evidence="3">Cathepsin propeptide inhibitor domain-containing protein</fullName>
    </recommendedName>
</protein>
<feature type="domain" description="Cathepsin propeptide inhibitor" evidence="3">
    <location>
        <begin position="130"/>
        <end position="187"/>
    </location>
</feature>
<gene>
    <name evidence="4" type="ORF">CYCCA115_LOCUS7417</name>
</gene>
<dbReference type="InterPro" id="IPR013201">
    <property type="entry name" value="Prot_inhib_I29"/>
</dbReference>
<evidence type="ECO:0000256" key="1">
    <source>
        <dbReference type="SAM" id="MobiDB-lite"/>
    </source>
</evidence>
<feature type="domain" description="Cathepsin propeptide inhibitor" evidence="3">
    <location>
        <begin position="471"/>
        <end position="517"/>
    </location>
</feature>
<reference evidence="4" key="1">
    <citation type="submission" date="2023-08" db="EMBL/GenBank/DDBJ databases">
        <authorList>
            <person name="Audoor S."/>
            <person name="Bilcke G."/>
        </authorList>
    </citation>
    <scope>NUCLEOTIDE SEQUENCE</scope>
</reference>
<feature type="signal peptide" evidence="2">
    <location>
        <begin position="1"/>
        <end position="21"/>
    </location>
</feature>
<feature type="domain" description="Cathepsin propeptide inhibitor" evidence="3">
    <location>
        <begin position="411"/>
        <end position="461"/>
    </location>
</feature>